<dbReference type="InterPro" id="IPR004210">
    <property type="entry name" value="BESS_motif"/>
</dbReference>
<dbReference type="GO" id="GO:0003677">
    <property type="term" value="F:DNA binding"/>
    <property type="evidence" value="ECO:0007669"/>
    <property type="project" value="InterPro"/>
</dbReference>
<proteinExistence type="predicted"/>
<evidence type="ECO:0000259" key="3">
    <source>
        <dbReference type="PROSITE" id="PS51031"/>
    </source>
</evidence>
<name>A0A7R9F4Z0_9NEOP</name>
<protein>
    <recommendedName>
        <fullName evidence="3">BESS domain-containing protein</fullName>
    </recommendedName>
</protein>
<dbReference type="EMBL" id="OD567617">
    <property type="protein sequence ID" value="CAD7445933.1"/>
    <property type="molecule type" value="Genomic_DNA"/>
</dbReference>
<sequence>MDTEGYQPGAVLEVSVAARNYRAITTPRLTESSLQPEVADNDKDGEEDDDRKRRKNLEQKIESYIDSYQQEKTRRTKEPNCDNMDFFSSLLPLIKPLPLHQRIKFRMDVMKLALECFESYDKS</sequence>
<dbReference type="PROSITE" id="PS51031">
    <property type="entry name" value="BESS"/>
    <property type="match status" value="1"/>
</dbReference>
<evidence type="ECO:0000256" key="1">
    <source>
        <dbReference type="PROSITE-ProRule" id="PRU00371"/>
    </source>
</evidence>
<dbReference type="Pfam" id="PF02944">
    <property type="entry name" value="BESS"/>
    <property type="match status" value="1"/>
</dbReference>
<organism evidence="4">
    <name type="scientific">Timema bartmani</name>
    <dbReference type="NCBI Taxonomy" id="61472"/>
    <lineage>
        <taxon>Eukaryota</taxon>
        <taxon>Metazoa</taxon>
        <taxon>Ecdysozoa</taxon>
        <taxon>Arthropoda</taxon>
        <taxon>Hexapoda</taxon>
        <taxon>Insecta</taxon>
        <taxon>Pterygota</taxon>
        <taxon>Neoptera</taxon>
        <taxon>Polyneoptera</taxon>
        <taxon>Phasmatodea</taxon>
        <taxon>Timematodea</taxon>
        <taxon>Timematoidea</taxon>
        <taxon>Timematidae</taxon>
        <taxon>Timema</taxon>
    </lineage>
</organism>
<feature type="compositionally biased region" description="Basic and acidic residues" evidence="2">
    <location>
        <begin position="56"/>
        <end position="80"/>
    </location>
</feature>
<dbReference type="AlphaFoldDB" id="A0A7R9F4Z0"/>
<comment type="subcellular location">
    <subcellularLocation>
        <location evidence="1">Nucleus</location>
    </subcellularLocation>
</comment>
<keyword evidence="1" id="KW-0539">Nucleus</keyword>
<reference evidence="4" key="1">
    <citation type="submission" date="2020-11" db="EMBL/GenBank/DDBJ databases">
        <authorList>
            <person name="Tran Van P."/>
        </authorList>
    </citation>
    <scope>NUCLEOTIDE SEQUENCE</scope>
</reference>
<evidence type="ECO:0000313" key="4">
    <source>
        <dbReference type="EMBL" id="CAD7445933.1"/>
    </source>
</evidence>
<feature type="region of interest" description="Disordered" evidence="2">
    <location>
        <begin position="27"/>
        <end position="80"/>
    </location>
</feature>
<feature type="domain" description="BESS" evidence="3">
    <location>
        <begin position="80"/>
        <end position="119"/>
    </location>
</feature>
<accession>A0A7R9F4Z0</accession>
<gene>
    <name evidence="4" type="ORF">TBIB3V08_LOCUS8276</name>
</gene>
<dbReference type="GO" id="GO:0005634">
    <property type="term" value="C:nucleus"/>
    <property type="evidence" value="ECO:0007669"/>
    <property type="project" value="UniProtKB-SubCell"/>
</dbReference>
<evidence type="ECO:0000256" key="2">
    <source>
        <dbReference type="SAM" id="MobiDB-lite"/>
    </source>
</evidence>